<sequence length="294" mass="33585">MSLRCSPLNAALNFDEVSMAQFKDMETEEGMLLWRECFKKHIEILHTHEINIRNCGFERPINLYPLLAAIIEDSISLDILATHSRINRCYVISRALLERVINLSYLLYSSEEEYSSFVEYTKNKAARSLSRKIEIDGVEKVRLNFANENYQLSEDYSKAVERFTSPNGREIPRWTKLNIDKRADFLDKKSGKNLLLHVLMIYADASEALHGTLYGALFHLGIFVPGTDLDSAAEQNKQKFNSLSFLYFMASSAIGTLLFCFREHGVDLSDAYEEADNIFNLAAEESGLAHEARQ</sequence>
<evidence type="ECO:0000313" key="1">
    <source>
        <dbReference type="EMBL" id="EDN58063.1"/>
    </source>
</evidence>
<proteinExistence type="predicted"/>
<dbReference type="EMBL" id="DS267811">
    <property type="protein sequence ID" value="EDN58063.1"/>
    <property type="molecule type" value="Genomic_DNA"/>
</dbReference>
<protein>
    <submittedName>
        <fullName evidence="1">Uncharacterized protein</fullName>
    </submittedName>
</protein>
<dbReference type="Pfam" id="PF18928">
    <property type="entry name" value="DUF5677"/>
    <property type="match status" value="1"/>
</dbReference>
<dbReference type="Proteomes" id="UP000242664">
    <property type="component" value="Unassembled WGS sequence"/>
</dbReference>
<organism evidence="1 2">
    <name type="scientific">Vibrio antiquarius (strain Ex25)</name>
    <dbReference type="NCBI Taxonomy" id="150340"/>
    <lineage>
        <taxon>Bacteria</taxon>
        <taxon>Pseudomonadati</taxon>
        <taxon>Pseudomonadota</taxon>
        <taxon>Gammaproteobacteria</taxon>
        <taxon>Vibrionales</taxon>
        <taxon>Vibrionaceae</taxon>
        <taxon>Vibrio</taxon>
        <taxon>Vibrio diabolicus subgroup</taxon>
    </lineage>
</organism>
<dbReference type="InterPro" id="IPR043733">
    <property type="entry name" value="DUF5677"/>
</dbReference>
<accession>A0ABM9WXZ5</accession>
<keyword evidence="2" id="KW-1185">Reference proteome</keyword>
<evidence type="ECO:0000313" key="2">
    <source>
        <dbReference type="Proteomes" id="UP000242664"/>
    </source>
</evidence>
<name>A0ABM9WXZ5_VIBAE</name>
<gene>
    <name evidence="1" type="ORF">VEx25_B0123</name>
</gene>
<reference evidence="2" key="1">
    <citation type="submission" date="2006-10" db="EMBL/GenBank/DDBJ databases">
        <authorList>
            <person name="Heidelberg J."/>
            <person name="Sebastian Y."/>
        </authorList>
    </citation>
    <scope>NUCLEOTIDE SEQUENCE [LARGE SCALE GENOMIC DNA]</scope>
    <source>
        <strain evidence="2">EX25</strain>
    </source>
</reference>